<organism evidence="4 5">
    <name type="scientific">Gemmobacter denitrificans</name>
    <dbReference type="NCBI Taxonomy" id="3123040"/>
    <lineage>
        <taxon>Bacteria</taxon>
        <taxon>Pseudomonadati</taxon>
        <taxon>Pseudomonadota</taxon>
        <taxon>Alphaproteobacteria</taxon>
        <taxon>Rhodobacterales</taxon>
        <taxon>Paracoccaceae</taxon>
        <taxon>Gemmobacter</taxon>
    </lineage>
</organism>
<dbReference type="InterPro" id="IPR000160">
    <property type="entry name" value="GGDEF_dom"/>
</dbReference>
<dbReference type="InterPro" id="IPR029787">
    <property type="entry name" value="Nucleotide_cyclase"/>
</dbReference>
<keyword evidence="1" id="KW-0472">Membrane</keyword>
<feature type="transmembrane region" description="Helical" evidence="1">
    <location>
        <begin position="20"/>
        <end position="39"/>
    </location>
</feature>
<accession>A0ABU8BW60</accession>
<dbReference type="RefSeq" id="WP_335423502.1">
    <property type="nucleotide sequence ID" value="NZ_JBALHR010000007.1"/>
</dbReference>
<evidence type="ECO:0000256" key="1">
    <source>
        <dbReference type="SAM" id="Phobius"/>
    </source>
</evidence>
<evidence type="ECO:0000259" key="2">
    <source>
        <dbReference type="PROSITE" id="PS50883"/>
    </source>
</evidence>
<dbReference type="InterPro" id="IPR043128">
    <property type="entry name" value="Rev_trsase/Diguanyl_cyclase"/>
</dbReference>
<dbReference type="SMART" id="SM00052">
    <property type="entry name" value="EAL"/>
    <property type="match status" value="1"/>
</dbReference>
<keyword evidence="1" id="KW-0812">Transmembrane</keyword>
<feature type="domain" description="GGDEF" evidence="3">
    <location>
        <begin position="100"/>
        <end position="236"/>
    </location>
</feature>
<keyword evidence="5" id="KW-1185">Reference proteome</keyword>
<protein>
    <submittedName>
        <fullName evidence="4">Bifunctional diguanylate cyclase/phosphodiesterase</fullName>
    </submittedName>
</protein>
<dbReference type="Gene3D" id="3.20.20.450">
    <property type="entry name" value="EAL domain"/>
    <property type="match status" value="1"/>
</dbReference>
<dbReference type="PANTHER" id="PTHR33121">
    <property type="entry name" value="CYCLIC DI-GMP PHOSPHODIESTERASE PDEF"/>
    <property type="match status" value="1"/>
</dbReference>
<dbReference type="InterPro" id="IPR035919">
    <property type="entry name" value="EAL_sf"/>
</dbReference>
<dbReference type="Gene3D" id="3.30.70.270">
    <property type="match status" value="1"/>
</dbReference>
<gene>
    <name evidence="4" type="ORF">V6590_12360</name>
</gene>
<dbReference type="Proteomes" id="UP001431963">
    <property type="component" value="Unassembled WGS sequence"/>
</dbReference>
<dbReference type="PANTHER" id="PTHR33121:SF70">
    <property type="entry name" value="SIGNALING PROTEIN YKOW"/>
    <property type="match status" value="1"/>
</dbReference>
<name>A0ABU8BW60_9RHOB</name>
<comment type="caution">
    <text evidence="4">The sequence shown here is derived from an EMBL/GenBank/DDBJ whole genome shotgun (WGS) entry which is preliminary data.</text>
</comment>
<dbReference type="SMART" id="SM00267">
    <property type="entry name" value="GGDEF"/>
    <property type="match status" value="1"/>
</dbReference>
<dbReference type="SUPFAM" id="SSF55073">
    <property type="entry name" value="Nucleotide cyclase"/>
    <property type="match status" value="1"/>
</dbReference>
<dbReference type="InterPro" id="IPR050706">
    <property type="entry name" value="Cyclic-di-GMP_PDE-like"/>
</dbReference>
<dbReference type="Pfam" id="PF00990">
    <property type="entry name" value="GGDEF"/>
    <property type="match status" value="1"/>
</dbReference>
<dbReference type="PROSITE" id="PS50883">
    <property type="entry name" value="EAL"/>
    <property type="match status" value="1"/>
</dbReference>
<dbReference type="CDD" id="cd01948">
    <property type="entry name" value="EAL"/>
    <property type="match status" value="1"/>
</dbReference>
<dbReference type="EMBL" id="JBALHR010000007">
    <property type="protein sequence ID" value="MEH7828945.1"/>
    <property type="molecule type" value="Genomic_DNA"/>
</dbReference>
<reference evidence="4" key="1">
    <citation type="submission" date="2024-02" db="EMBL/GenBank/DDBJ databases">
        <title>Genome sequences of strain Gemmobacter sp. JM10B15.</title>
        <authorList>
            <person name="Zhang M."/>
        </authorList>
    </citation>
    <scope>NUCLEOTIDE SEQUENCE</scope>
    <source>
        <strain evidence="4">JM10B15</strain>
    </source>
</reference>
<dbReference type="PROSITE" id="PS50887">
    <property type="entry name" value="GGDEF"/>
    <property type="match status" value="1"/>
</dbReference>
<dbReference type="Pfam" id="PF00563">
    <property type="entry name" value="EAL"/>
    <property type="match status" value="1"/>
</dbReference>
<sequence length="514" mass="56096">MQRRLGQRGWDKIRFGLGVLRRPEFLIFLPALTLAAFWIGGERALLVVALIAPLIFLLGSAIRPEDTAPPAPETLDGLGLRPQMVQTLDRVLQEAPVTGRNTACIVLMFDDADSLLDRHGRAAQGEVLARSAERLSAALRQGDMLVRLEGGGFAIALAPQRRLELETLVQLSARLQSAVAPPISVNGIRIYVSCSVGFCLGAQLATPSGKALLDAAQVAAAEALRNGPGAIRGYAHDMPRRRADRDALRATLETALDEGQIRPWFQPQVSTDSGTITGFEALARWHHPERGVVPPAEFLSAIEEAGLIERLGEVMLYHALAALVRWDKAGLHIPRIGVNFSGPELRNPRLVERLQWELERFDLSPDRLAVEVLETVVATTENDIIVQNIDALARLGCCIDLDDFGTGHAAIGNIRRFAVTRLKIDRSFVKKVDEDRDQQKMVAAILSLAEQLGLETLAEGVETPGEHAMLAQLGCGHVQGFGIGRPMPFDQTMDWITSFRARQPNPPRIGSRAG</sequence>
<feature type="domain" description="EAL" evidence="2">
    <location>
        <begin position="245"/>
        <end position="500"/>
    </location>
</feature>
<keyword evidence="1" id="KW-1133">Transmembrane helix</keyword>
<evidence type="ECO:0000313" key="5">
    <source>
        <dbReference type="Proteomes" id="UP001431963"/>
    </source>
</evidence>
<evidence type="ECO:0000259" key="3">
    <source>
        <dbReference type="PROSITE" id="PS50887"/>
    </source>
</evidence>
<evidence type="ECO:0000313" key="4">
    <source>
        <dbReference type="EMBL" id="MEH7828945.1"/>
    </source>
</evidence>
<dbReference type="SUPFAM" id="SSF141868">
    <property type="entry name" value="EAL domain-like"/>
    <property type="match status" value="1"/>
</dbReference>
<proteinExistence type="predicted"/>
<dbReference type="InterPro" id="IPR001633">
    <property type="entry name" value="EAL_dom"/>
</dbReference>